<proteinExistence type="predicted"/>
<feature type="compositionally biased region" description="Acidic residues" evidence="1">
    <location>
        <begin position="468"/>
        <end position="480"/>
    </location>
</feature>
<organism evidence="3 4">
    <name type="scientific">Microctonus aethiopoides</name>
    <dbReference type="NCBI Taxonomy" id="144406"/>
    <lineage>
        <taxon>Eukaryota</taxon>
        <taxon>Metazoa</taxon>
        <taxon>Ecdysozoa</taxon>
        <taxon>Arthropoda</taxon>
        <taxon>Hexapoda</taxon>
        <taxon>Insecta</taxon>
        <taxon>Pterygota</taxon>
        <taxon>Neoptera</taxon>
        <taxon>Endopterygota</taxon>
        <taxon>Hymenoptera</taxon>
        <taxon>Apocrita</taxon>
        <taxon>Ichneumonoidea</taxon>
        <taxon>Braconidae</taxon>
        <taxon>Euphorinae</taxon>
        <taxon>Microctonus</taxon>
    </lineage>
</organism>
<feature type="region of interest" description="Disordered" evidence="1">
    <location>
        <begin position="39"/>
        <end position="64"/>
    </location>
</feature>
<dbReference type="Proteomes" id="UP001168990">
    <property type="component" value="Unassembled WGS sequence"/>
</dbReference>
<keyword evidence="2" id="KW-1133">Transmembrane helix</keyword>
<feature type="compositionally biased region" description="Basic and acidic residues" evidence="1">
    <location>
        <begin position="520"/>
        <end position="540"/>
    </location>
</feature>
<sequence length="1548" mass="175616">MMEHERGRTSRASSTSSLGREVRCACQYFQSDSLLPERRAMMQQYNSSSSRPSSRTEQKPTLTSGVCEHEYEPVGAARFSSKTTGHAPVVRIIDTDVAPVADSDDSIDIRGRFTPGPVLDDDDLVLPLDGQIEDSAMEGKELGSGYVSDEVETAQQLQDRIEERFLSAATPCTESRTDGEVNTSQVDSSAMEELPLRRGARGLPQRLRSQAGKLRLRLKNIQRPNFTFPVERNKLSKTKLSDKIKSRPSEKSSEKSRTLERSSRQTDKRTRMERIRASLPERPKFTLPDRPKFNFPQKSKFHLPQRPKINLPKMPTRSSFRLPTLPGRRQRAPSLGEQQRQHSNESNAGSRKNLFEFATVPRLFNKKKKGQTDYATSSPKELRGESSAQSSTLPRVKKSQPKLMTQRFTDIKFADDDDEFPVELNRPWKHSSLEKPRRSIHAQESLEDSEPLPWEESEIRRKSLQIEELSDNEELDESEIQQEPIQTRISKIIHRDSEDSYEPPQIDPRLYGDQNVVYEETQKNQRDDYRVAFEPVDPRGYKKKRSPSPEEEEEEVVDEEDEIEDDERLSSELEEDISTRSDREQQPSSGSSCDRRRRGVIEEIDSDEFFLRAKGISQDDMHMGQYLTSEIRDALKIPSTNALVDEVPIGALKPPQRPARARSIKKRKESLDSYEITPPIRPKRSLRRSEESDYGSNIHDNDDSLSESRHRIVYHAESAPLNLDRIEPLDDIVVVKPIRRKSRTSLRSSSLVPSEPIEEISLEDVELPPLVPRRRKRRLLEMNEINRQINGTISCNGHHSITKLEMIPRQNSEPPIKPLRSSSRDRISTVMKVDDEEEYIEPAPIAPKRHSRSRATSIIQDDDRTSREAESIPDIGFEGDIEPQDNDSRLDFPGYAIIEKRDKPPRPPPPRRQRGNKFSTTPRPSPPKRPTRAYSTLRPRSRTPSDDGLKTSQERESTPYVEMDSEAEEEDDHKDLRSGDILNKMASRPLPAPPRPPRSRREKITEEHMESVNNLHNLSATEAFASTQTDPLPDDMVIEEEITQAKLIVTPSRSGSQIMVSTERIPSPQHFRSNVQAISHERIPSPMPELFVGSSTRSEPDIRGSRVTPEREIRAPEVPPLPTTQVIYPTDAFGNDDDNDVSQRLFTQNNAAIPCNTDSRIPGIEELEERLSAFLTNETLKISSLEVGDLKVDKLNVSTLEAHKIAASEIDAIVVSATEISNNSQEDVLTIHPSLLQELIAIRSQLELVVQQHELMQSESPSRTLEESTEIKPIISEAPKQDQTLNEPIHLQLDKFPKTTESRSIFSTQGISIQELNQMSSQNSSKAEQVKKIVPDEVEQKQEETSRSPSRSCSPTRSVKRETASPIRSLPPVISVTPDEPAPVQQPSELTEVKPQRATISYSSEMEFSERPSSVQSRPSSPQSRPVSPPLQNQQQYIAFQTSQIPPQFFTLASSQSAHRVGNEPSILDMTQQLVGALRLAGKRAMQHFINYIVSRVSHDESETKIREVELAICALLLIIVGLIIVCFAGPKTITHHHHWDYFNPPRL</sequence>
<feature type="region of interest" description="Disordered" evidence="1">
    <location>
        <begin position="1316"/>
        <end position="1431"/>
    </location>
</feature>
<evidence type="ECO:0000256" key="1">
    <source>
        <dbReference type="SAM" id="MobiDB-lite"/>
    </source>
</evidence>
<keyword evidence="2" id="KW-0472">Membrane</keyword>
<evidence type="ECO:0000256" key="2">
    <source>
        <dbReference type="SAM" id="Phobius"/>
    </source>
</evidence>
<feature type="compositionally biased region" description="Basic and acidic residues" evidence="1">
    <location>
        <begin position="1098"/>
        <end position="1109"/>
    </location>
</feature>
<feature type="region of interest" description="Disordered" evidence="1">
    <location>
        <begin position="839"/>
        <end position="1003"/>
    </location>
</feature>
<reference evidence="3" key="1">
    <citation type="journal article" date="2023" name="bioRxiv">
        <title>Scaffold-level genome assemblies of two parasitoid biocontrol wasps reveal the parthenogenesis mechanism and an associated novel virus.</title>
        <authorList>
            <person name="Inwood S."/>
            <person name="Skelly J."/>
            <person name="Guhlin J."/>
            <person name="Harrop T."/>
            <person name="Goldson S."/>
            <person name="Dearden P."/>
        </authorList>
    </citation>
    <scope>NUCLEOTIDE SEQUENCE</scope>
    <source>
        <strain evidence="3">Irish</strain>
        <tissue evidence="3">Whole body</tissue>
    </source>
</reference>
<feature type="compositionally biased region" description="Acidic residues" evidence="1">
    <location>
        <begin position="445"/>
        <end position="456"/>
    </location>
</feature>
<feature type="compositionally biased region" description="Low complexity" evidence="1">
    <location>
        <begin position="1347"/>
        <end position="1357"/>
    </location>
</feature>
<evidence type="ECO:0000313" key="4">
    <source>
        <dbReference type="Proteomes" id="UP001168990"/>
    </source>
</evidence>
<reference evidence="3" key="2">
    <citation type="submission" date="2023-03" db="EMBL/GenBank/DDBJ databases">
        <authorList>
            <person name="Inwood S.N."/>
            <person name="Skelly J.G."/>
            <person name="Guhlin J."/>
            <person name="Harrop T.W.R."/>
            <person name="Goldson S.G."/>
            <person name="Dearden P.K."/>
        </authorList>
    </citation>
    <scope>NUCLEOTIDE SEQUENCE</scope>
    <source>
        <strain evidence="3">Irish</strain>
        <tissue evidence="3">Whole body</tissue>
    </source>
</reference>
<feature type="compositionally biased region" description="Polar residues" evidence="1">
    <location>
        <begin position="170"/>
        <end position="188"/>
    </location>
</feature>
<feature type="compositionally biased region" description="Basic and acidic residues" evidence="1">
    <location>
        <begin position="943"/>
        <end position="957"/>
    </location>
</feature>
<comment type="caution">
    <text evidence="3">The sequence shown here is derived from an EMBL/GenBank/DDBJ whole genome shotgun (WGS) entry which is preliminary data.</text>
</comment>
<feature type="compositionally biased region" description="Low complexity" evidence="1">
    <location>
        <begin position="1411"/>
        <end position="1426"/>
    </location>
</feature>
<feature type="transmembrane region" description="Helical" evidence="2">
    <location>
        <begin position="1509"/>
        <end position="1529"/>
    </location>
</feature>
<keyword evidence="2" id="KW-0812">Transmembrane</keyword>
<keyword evidence="4" id="KW-1185">Reference proteome</keyword>
<feature type="compositionally biased region" description="Polar residues" evidence="1">
    <location>
        <begin position="1316"/>
        <end position="1327"/>
    </location>
</feature>
<feature type="region of interest" description="Disordered" evidence="1">
    <location>
        <begin position="652"/>
        <end position="704"/>
    </location>
</feature>
<feature type="compositionally biased region" description="Acidic residues" evidence="1">
    <location>
        <begin position="963"/>
        <end position="972"/>
    </location>
</feature>
<feature type="compositionally biased region" description="Basic and acidic residues" evidence="1">
    <location>
        <begin position="1328"/>
        <end position="1346"/>
    </location>
</feature>
<feature type="region of interest" description="Disordered" evidence="1">
    <location>
        <begin position="367"/>
        <end position="404"/>
    </location>
</feature>
<feature type="compositionally biased region" description="Acidic residues" evidence="1">
    <location>
        <begin position="549"/>
        <end position="576"/>
    </location>
</feature>
<feature type="compositionally biased region" description="Basic and acidic residues" evidence="1">
    <location>
        <begin position="231"/>
        <end position="292"/>
    </location>
</feature>
<feature type="compositionally biased region" description="Low complexity" evidence="1">
    <location>
        <begin position="10"/>
        <end position="19"/>
    </location>
</feature>
<feature type="region of interest" description="Disordered" evidence="1">
    <location>
        <begin position="1"/>
        <end position="20"/>
    </location>
</feature>
<dbReference type="EMBL" id="JAQQBS010000001">
    <property type="protein sequence ID" value="KAK0177215.1"/>
    <property type="molecule type" value="Genomic_DNA"/>
</dbReference>
<feature type="region of interest" description="Disordered" evidence="1">
    <location>
        <begin position="1086"/>
        <end position="1109"/>
    </location>
</feature>
<feature type="compositionally biased region" description="Basic and acidic residues" evidence="1">
    <location>
        <begin position="861"/>
        <end position="870"/>
    </location>
</feature>
<feature type="region of interest" description="Disordered" evidence="1">
    <location>
        <begin position="229"/>
        <end position="353"/>
    </location>
</feature>
<feature type="region of interest" description="Disordered" evidence="1">
    <location>
        <begin position="170"/>
        <end position="206"/>
    </location>
</feature>
<feature type="region of interest" description="Disordered" evidence="1">
    <location>
        <begin position="432"/>
        <end position="599"/>
    </location>
</feature>
<feature type="compositionally biased region" description="Basic residues" evidence="1">
    <location>
        <begin position="659"/>
        <end position="668"/>
    </location>
</feature>
<gene>
    <name evidence="3" type="ORF">PV328_001291</name>
</gene>
<evidence type="ECO:0000313" key="3">
    <source>
        <dbReference type="EMBL" id="KAK0177215.1"/>
    </source>
</evidence>
<name>A0AA39FXD0_9HYME</name>
<accession>A0AA39FXD0</accession>
<protein>
    <submittedName>
        <fullName evidence="3">Uncharacterized protein</fullName>
    </submittedName>
</protein>